<reference evidence="2" key="1">
    <citation type="journal article" date="2019" name="Int. J. Syst. Evol. Microbiol.">
        <title>The Global Catalogue of Microorganisms (GCM) 10K type strain sequencing project: providing services to taxonomists for standard genome sequencing and annotation.</title>
        <authorList>
            <consortium name="The Broad Institute Genomics Platform"/>
            <consortium name="The Broad Institute Genome Sequencing Center for Infectious Disease"/>
            <person name="Wu L."/>
            <person name="Ma J."/>
        </authorList>
    </citation>
    <scope>NUCLEOTIDE SEQUENCE [LARGE SCALE GENOMIC DNA]</scope>
    <source>
        <strain evidence="2">CGMCC 1.15439</strain>
    </source>
</reference>
<name>A0ABQ1FUE1_9GAMM</name>
<dbReference type="Proteomes" id="UP000620046">
    <property type="component" value="Unassembled WGS sequence"/>
</dbReference>
<dbReference type="RefSeq" id="WP_188793819.1">
    <property type="nucleotide sequence ID" value="NZ_BMJA01000001.1"/>
</dbReference>
<protein>
    <submittedName>
        <fullName evidence="1">Uncharacterized protein</fullName>
    </submittedName>
</protein>
<evidence type="ECO:0000313" key="1">
    <source>
        <dbReference type="EMBL" id="GGA29061.1"/>
    </source>
</evidence>
<evidence type="ECO:0000313" key="2">
    <source>
        <dbReference type="Proteomes" id="UP000620046"/>
    </source>
</evidence>
<comment type="caution">
    <text evidence="1">The sequence shown here is derived from an EMBL/GenBank/DDBJ whole genome shotgun (WGS) entry which is preliminary data.</text>
</comment>
<dbReference type="EMBL" id="BMJA01000001">
    <property type="protein sequence ID" value="GGA29061.1"/>
    <property type="molecule type" value="Genomic_DNA"/>
</dbReference>
<organism evidence="1 2">
    <name type="scientific">Dyella nitratireducens</name>
    <dbReference type="NCBI Taxonomy" id="1849580"/>
    <lineage>
        <taxon>Bacteria</taxon>
        <taxon>Pseudomonadati</taxon>
        <taxon>Pseudomonadota</taxon>
        <taxon>Gammaproteobacteria</taxon>
        <taxon>Lysobacterales</taxon>
        <taxon>Rhodanobacteraceae</taxon>
        <taxon>Dyella</taxon>
    </lineage>
</organism>
<proteinExistence type="predicted"/>
<keyword evidence="2" id="KW-1185">Reference proteome</keyword>
<gene>
    <name evidence="1" type="ORF">GCM10010981_17390</name>
</gene>
<sequence>MPALETIFGNAVDASSPEQAAKTVSKVLGVKSTWISADTGFSNFYNAYRNSSLPWVKQHRAKIERLVRDARTLNIDVQARALVEIIERMPGVPKPNPEDPSIHAEQLLTPLLFALDPRLRFPVINGRKPIKDLLRMRGVSKASLAIRFDTMVELIGTNGWKDAAELDSSLNEDADIAVLATSGQAATLVKVSQPLTPKPTDGKDLKVKDEADQTAISAERTDTKRRLHNKMTNRLLELFGTNYLCKEGCTQDALYDAMVVAYGEDEDGYPDDLLIEVKSCSEEAHVRMAIGQLYAYGHRLRPKGEFTSAVLLPDEPGEQVKSLLKSRGFGCLWYIDNKLSAIKTNTPWLKDWVASQNT</sequence>
<accession>A0ABQ1FUE1</accession>